<evidence type="ECO:0000256" key="2">
    <source>
        <dbReference type="SAM" id="MobiDB-lite"/>
    </source>
</evidence>
<feature type="region of interest" description="Disordered" evidence="2">
    <location>
        <begin position="1"/>
        <end position="45"/>
    </location>
</feature>
<name>A0AAV7QD52_PLEWA</name>
<protein>
    <submittedName>
        <fullName evidence="3">Uncharacterized protein</fullName>
    </submittedName>
</protein>
<keyword evidence="1" id="KW-0175">Coiled coil</keyword>
<sequence length="125" mass="14168">MTRAIRHRDSPRVIPLPDMQPQHQTTQQITRQARDSPHQVLDGQEEPSRAALVGIQGFRMALEGHIANVFIDMNLLRADLCNVADKVLEAETYITSLQAEVKQLKQQMTHITLLMTALEDRAEDT</sequence>
<keyword evidence="4" id="KW-1185">Reference proteome</keyword>
<comment type="caution">
    <text evidence="3">The sequence shown here is derived from an EMBL/GenBank/DDBJ whole genome shotgun (WGS) entry which is preliminary data.</text>
</comment>
<organism evidence="3 4">
    <name type="scientific">Pleurodeles waltl</name>
    <name type="common">Iberian ribbed newt</name>
    <dbReference type="NCBI Taxonomy" id="8319"/>
    <lineage>
        <taxon>Eukaryota</taxon>
        <taxon>Metazoa</taxon>
        <taxon>Chordata</taxon>
        <taxon>Craniata</taxon>
        <taxon>Vertebrata</taxon>
        <taxon>Euteleostomi</taxon>
        <taxon>Amphibia</taxon>
        <taxon>Batrachia</taxon>
        <taxon>Caudata</taxon>
        <taxon>Salamandroidea</taxon>
        <taxon>Salamandridae</taxon>
        <taxon>Pleurodelinae</taxon>
        <taxon>Pleurodeles</taxon>
    </lineage>
</organism>
<evidence type="ECO:0000256" key="1">
    <source>
        <dbReference type="SAM" id="Coils"/>
    </source>
</evidence>
<evidence type="ECO:0000313" key="4">
    <source>
        <dbReference type="Proteomes" id="UP001066276"/>
    </source>
</evidence>
<dbReference type="EMBL" id="JANPWB010000010">
    <property type="protein sequence ID" value="KAJ1138090.1"/>
    <property type="molecule type" value="Genomic_DNA"/>
</dbReference>
<proteinExistence type="predicted"/>
<reference evidence="3" key="1">
    <citation type="journal article" date="2022" name="bioRxiv">
        <title>Sequencing and chromosome-scale assembly of the giantPleurodeles waltlgenome.</title>
        <authorList>
            <person name="Brown T."/>
            <person name="Elewa A."/>
            <person name="Iarovenko S."/>
            <person name="Subramanian E."/>
            <person name="Araus A.J."/>
            <person name="Petzold A."/>
            <person name="Susuki M."/>
            <person name="Suzuki K.-i.T."/>
            <person name="Hayashi T."/>
            <person name="Toyoda A."/>
            <person name="Oliveira C."/>
            <person name="Osipova E."/>
            <person name="Leigh N.D."/>
            <person name="Simon A."/>
            <person name="Yun M.H."/>
        </authorList>
    </citation>
    <scope>NUCLEOTIDE SEQUENCE</scope>
    <source>
        <strain evidence="3">20211129_DDA</strain>
        <tissue evidence="3">Liver</tissue>
    </source>
</reference>
<accession>A0AAV7QD52</accession>
<dbReference type="Proteomes" id="UP001066276">
    <property type="component" value="Chromosome 6"/>
</dbReference>
<gene>
    <name evidence="3" type="ORF">NDU88_004481</name>
</gene>
<dbReference type="AlphaFoldDB" id="A0AAV7QD52"/>
<evidence type="ECO:0000313" key="3">
    <source>
        <dbReference type="EMBL" id="KAJ1138090.1"/>
    </source>
</evidence>
<feature type="compositionally biased region" description="Polar residues" evidence="2">
    <location>
        <begin position="21"/>
        <end position="31"/>
    </location>
</feature>
<feature type="coiled-coil region" evidence="1">
    <location>
        <begin position="87"/>
        <end position="121"/>
    </location>
</feature>